<dbReference type="InterPro" id="IPR001623">
    <property type="entry name" value="DnaJ_domain"/>
</dbReference>
<reference evidence="3" key="1">
    <citation type="submission" date="2021-02" db="EMBL/GenBank/DDBJ databases">
        <title>Sulfurospirillum tamanensis sp. nov.</title>
        <authorList>
            <person name="Merkel A.Y."/>
        </authorList>
    </citation>
    <scope>NUCLEOTIDE SEQUENCE [LARGE SCALE GENOMIC DNA]</scope>
    <source>
        <strain evidence="3">T05b</strain>
    </source>
</reference>
<dbReference type="Pfam" id="PF00226">
    <property type="entry name" value="DnaJ"/>
    <property type="match status" value="1"/>
</dbReference>
<evidence type="ECO:0000313" key="2">
    <source>
        <dbReference type="EMBL" id="MBN2963631.1"/>
    </source>
</evidence>
<sequence length="92" mass="10938">MLNHVNPSERIRAALEILNLPPLISLRELKAKYRDIAKKHHQDSVAEEAQMVCINLAYETLKEYMEKYRFSFSDEEILKQFPEESHAVRFKF</sequence>
<dbReference type="SUPFAM" id="SSF46565">
    <property type="entry name" value="Chaperone J-domain"/>
    <property type="match status" value="1"/>
</dbReference>
<protein>
    <submittedName>
        <fullName evidence="2">J domain-containing protein</fullName>
    </submittedName>
</protein>
<feature type="domain" description="J" evidence="1">
    <location>
        <begin position="13"/>
        <end position="76"/>
    </location>
</feature>
<name>A0ABS2WPL1_9BACT</name>
<accession>A0ABS2WPL1</accession>
<dbReference type="Gene3D" id="1.10.287.110">
    <property type="entry name" value="DnaJ domain"/>
    <property type="match status" value="1"/>
</dbReference>
<keyword evidence="3" id="KW-1185">Reference proteome</keyword>
<dbReference type="CDD" id="cd06257">
    <property type="entry name" value="DnaJ"/>
    <property type="match status" value="1"/>
</dbReference>
<reference evidence="2 3" key="2">
    <citation type="submission" date="2021-02" db="EMBL/GenBank/DDBJ databases">
        <title>Sulfurospirillum tamanensis sp. nov.</title>
        <authorList>
            <person name="Frolova A."/>
            <person name="Merkel A."/>
            <person name="Slobodkin A."/>
        </authorList>
    </citation>
    <scope>NUCLEOTIDE SEQUENCE [LARGE SCALE GENOMIC DNA]</scope>
    <source>
        <strain evidence="2 3">T05b</strain>
    </source>
</reference>
<gene>
    <name evidence="2" type="ORF">JWV37_02470</name>
</gene>
<dbReference type="PROSITE" id="PS50076">
    <property type="entry name" value="DNAJ_2"/>
    <property type="match status" value="1"/>
</dbReference>
<organism evidence="2 3">
    <name type="scientific">Sulfurospirillum tamanense</name>
    <dbReference type="NCBI Taxonomy" id="2813362"/>
    <lineage>
        <taxon>Bacteria</taxon>
        <taxon>Pseudomonadati</taxon>
        <taxon>Campylobacterota</taxon>
        <taxon>Epsilonproteobacteria</taxon>
        <taxon>Campylobacterales</taxon>
        <taxon>Sulfurospirillaceae</taxon>
        <taxon>Sulfurospirillum</taxon>
    </lineage>
</organism>
<dbReference type="InterPro" id="IPR036869">
    <property type="entry name" value="J_dom_sf"/>
</dbReference>
<proteinExistence type="predicted"/>
<evidence type="ECO:0000313" key="3">
    <source>
        <dbReference type="Proteomes" id="UP000703590"/>
    </source>
</evidence>
<dbReference type="SMART" id="SM00271">
    <property type="entry name" value="DnaJ"/>
    <property type="match status" value="1"/>
</dbReference>
<dbReference type="RefSeq" id="WP_205458067.1">
    <property type="nucleotide sequence ID" value="NZ_JAFHKK010000003.1"/>
</dbReference>
<comment type="caution">
    <text evidence="2">The sequence shown here is derived from an EMBL/GenBank/DDBJ whole genome shotgun (WGS) entry which is preliminary data.</text>
</comment>
<dbReference type="Proteomes" id="UP000703590">
    <property type="component" value="Unassembled WGS sequence"/>
</dbReference>
<evidence type="ECO:0000259" key="1">
    <source>
        <dbReference type="PROSITE" id="PS50076"/>
    </source>
</evidence>
<dbReference type="EMBL" id="JAFHKK010000003">
    <property type="protein sequence ID" value="MBN2963631.1"/>
    <property type="molecule type" value="Genomic_DNA"/>
</dbReference>